<accession>A0ABW4KT11</accession>
<evidence type="ECO:0000313" key="9">
    <source>
        <dbReference type="EMBL" id="MFD1711165.1"/>
    </source>
</evidence>
<sequence length="220" mass="23376">MTAPTPNAPPPTMPAHTALLVIDVQYGFMPGGGLPVADGDAVVPVINRLVPHFANVVITQDWHPADHISFAANHPGRQPFDTVTLPYGPQVLWPTHCVQGTRDAALHDELRAPHAQLVIRKGFHRDVDSYSTFTEADRTTTTGLAAYLHARGITHVVLCGLATDFCVAWSALDARAAGLHATVVEDACRAIELNGSLAQAWADMGAAGVVRTTSAALLKI</sequence>
<evidence type="ECO:0000256" key="1">
    <source>
        <dbReference type="ARBA" id="ARBA00006336"/>
    </source>
</evidence>
<dbReference type="SUPFAM" id="SSF52499">
    <property type="entry name" value="Isochorismatase-like hydrolases"/>
    <property type="match status" value="1"/>
</dbReference>
<dbReference type="NCBIfam" id="NF008623">
    <property type="entry name" value="PRK11609.1"/>
    <property type="match status" value="1"/>
</dbReference>
<comment type="pathway">
    <text evidence="5">Cofactor biosynthesis; nicotinate biosynthesis; nicotinate from nicotinamide: step 1/1.</text>
</comment>
<keyword evidence="2" id="KW-0662">Pyridine nucleotide biosynthesis</keyword>
<name>A0ABW4KT11_9BURK</name>
<dbReference type="GO" id="GO:0008936">
    <property type="term" value="F:nicotinamidase activity"/>
    <property type="evidence" value="ECO:0007669"/>
    <property type="project" value="UniProtKB-EC"/>
</dbReference>
<dbReference type="RefSeq" id="WP_255507776.1">
    <property type="nucleotide sequence ID" value="NZ_JBHUEJ010000021.1"/>
</dbReference>
<dbReference type="InterPro" id="IPR000868">
    <property type="entry name" value="Isochorismatase-like_dom"/>
</dbReference>
<protein>
    <recommendedName>
        <fullName evidence="6">nicotinamidase</fullName>
        <ecNumber evidence="6">3.5.1.19</ecNumber>
    </recommendedName>
    <alternativeName>
        <fullName evidence="7">Nicotinamide deamidase</fullName>
    </alternativeName>
</protein>
<feature type="domain" description="Isochorismatase-like" evidence="8">
    <location>
        <begin position="17"/>
        <end position="214"/>
    </location>
</feature>
<evidence type="ECO:0000259" key="8">
    <source>
        <dbReference type="Pfam" id="PF00857"/>
    </source>
</evidence>
<reference evidence="10" key="1">
    <citation type="journal article" date="2019" name="Int. J. Syst. Evol. Microbiol.">
        <title>The Global Catalogue of Microorganisms (GCM) 10K type strain sequencing project: providing services to taxonomists for standard genome sequencing and annotation.</title>
        <authorList>
            <consortium name="The Broad Institute Genomics Platform"/>
            <consortium name="The Broad Institute Genome Sequencing Center for Infectious Disease"/>
            <person name="Wu L."/>
            <person name="Ma J."/>
        </authorList>
    </citation>
    <scope>NUCLEOTIDE SEQUENCE [LARGE SCALE GENOMIC DNA]</scope>
    <source>
        <strain evidence="10">LMG 29247</strain>
    </source>
</reference>
<evidence type="ECO:0000256" key="4">
    <source>
        <dbReference type="ARBA" id="ARBA00022801"/>
    </source>
</evidence>
<evidence type="ECO:0000256" key="5">
    <source>
        <dbReference type="ARBA" id="ARBA00037900"/>
    </source>
</evidence>
<proteinExistence type="inferred from homology"/>
<dbReference type="EC" id="3.5.1.19" evidence="6"/>
<gene>
    <name evidence="9" type="primary">pncA</name>
    <name evidence="9" type="ORF">ACFSF0_11135</name>
</gene>
<dbReference type="InterPro" id="IPR036380">
    <property type="entry name" value="Isochorismatase-like_sf"/>
</dbReference>
<keyword evidence="4 9" id="KW-0378">Hydrolase</keyword>
<dbReference type="Gene3D" id="3.40.50.850">
    <property type="entry name" value="Isochorismatase-like"/>
    <property type="match status" value="1"/>
</dbReference>
<dbReference type="Proteomes" id="UP001597304">
    <property type="component" value="Unassembled WGS sequence"/>
</dbReference>
<dbReference type="CDD" id="cd01011">
    <property type="entry name" value="nicotinamidase"/>
    <property type="match status" value="1"/>
</dbReference>
<comment type="caution">
    <text evidence="9">The sequence shown here is derived from an EMBL/GenBank/DDBJ whole genome shotgun (WGS) entry which is preliminary data.</text>
</comment>
<evidence type="ECO:0000313" key="10">
    <source>
        <dbReference type="Proteomes" id="UP001597304"/>
    </source>
</evidence>
<dbReference type="PANTHER" id="PTHR11080:SF2">
    <property type="entry name" value="LD05707P"/>
    <property type="match status" value="1"/>
</dbReference>
<dbReference type="Pfam" id="PF00857">
    <property type="entry name" value="Isochorismatase"/>
    <property type="match status" value="1"/>
</dbReference>
<dbReference type="InterPro" id="IPR052347">
    <property type="entry name" value="Isochorismatase_Nicotinamidase"/>
</dbReference>
<dbReference type="EMBL" id="JBHUEJ010000021">
    <property type="protein sequence ID" value="MFD1711165.1"/>
    <property type="molecule type" value="Genomic_DNA"/>
</dbReference>
<evidence type="ECO:0000256" key="6">
    <source>
        <dbReference type="ARBA" id="ARBA00039017"/>
    </source>
</evidence>
<keyword evidence="10" id="KW-1185">Reference proteome</keyword>
<comment type="similarity">
    <text evidence="1">Belongs to the isochorismatase family.</text>
</comment>
<keyword evidence="3" id="KW-0479">Metal-binding</keyword>
<evidence type="ECO:0000256" key="2">
    <source>
        <dbReference type="ARBA" id="ARBA00022642"/>
    </source>
</evidence>
<dbReference type="PANTHER" id="PTHR11080">
    <property type="entry name" value="PYRAZINAMIDASE/NICOTINAMIDASE"/>
    <property type="match status" value="1"/>
</dbReference>
<organism evidence="9 10">
    <name type="scientific">Ottowia flava</name>
    <dbReference type="NCBI Taxonomy" id="2675430"/>
    <lineage>
        <taxon>Bacteria</taxon>
        <taxon>Pseudomonadati</taxon>
        <taxon>Pseudomonadota</taxon>
        <taxon>Betaproteobacteria</taxon>
        <taxon>Burkholderiales</taxon>
        <taxon>Comamonadaceae</taxon>
        <taxon>Ottowia</taxon>
    </lineage>
</organism>
<evidence type="ECO:0000256" key="3">
    <source>
        <dbReference type="ARBA" id="ARBA00022723"/>
    </source>
</evidence>
<evidence type="ECO:0000256" key="7">
    <source>
        <dbReference type="ARBA" id="ARBA00043224"/>
    </source>
</evidence>